<evidence type="ECO:0000313" key="1">
    <source>
        <dbReference type="EMBL" id="ERP31218.1"/>
    </source>
</evidence>
<name>U7D5I1_9BACT</name>
<dbReference type="EMBL" id="ASJR01000017">
    <property type="protein sequence ID" value="ERP31218.1"/>
    <property type="molecule type" value="Genomic_DNA"/>
</dbReference>
<dbReference type="STRING" id="1313304.CALK_1932"/>
<protein>
    <submittedName>
        <fullName evidence="1">Uncharacterized protein</fullName>
    </submittedName>
</protein>
<keyword evidence="2" id="KW-1185">Reference proteome</keyword>
<evidence type="ECO:0000313" key="2">
    <source>
        <dbReference type="Proteomes" id="UP000017148"/>
    </source>
</evidence>
<accession>U7D5I1</accession>
<organism evidence="1 2">
    <name type="scientific">Chitinivibrio alkaliphilus ACht1</name>
    <dbReference type="NCBI Taxonomy" id="1313304"/>
    <lineage>
        <taxon>Bacteria</taxon>
        <taxon>Pseudomonadati</taxon>
        <taxon>Fibrobacterota</taxon>
        <taxon>Chitinivibrionia</taxon>
        <taxon>Chitinivibrionales</taxon>
        <taxon>Chitinivibrionaceae</taxon>
        <taxon>Chitinivibrio</taxon>
    </lineage>
</organism>
<dbReference type="Proteomes" id="UP000017148">
    <property type="component" value="Unassembled WGS sequence"/>
</dbReference>
<dbReference type="AlphaFoldDB" id="U7D5I1"/>
<comment type="caution">
    <text evidence="1">The sequence shown here is derived from an EMBL/GenBank/DDBJ whole genome shotgun (WGS) entry which is preliminary data.</text>
</comment>
<gene>
    <name evidence="1" type="ORF">CALK_1932</name>
</gene>
<proteinExistence type="predicted"/>
<sequence length="178" mass="20279">MVVVKQFLRRILGKYIVQWLDCYITFRGQEKTCFTDMKGNVSTVLYLVKGENDCVYEALCDDVRFLRTECPGIVVHGIVDKVDDHKKYERVFDAFSIVDVASAVQVRSFLLEDRPSYDMVVLRSETQTPHLAFLIATIKPAFRVSFGAALSYPYANIAIEMPQAVLRDIAVFVKSFCT</sequence>
<reference evidence="1 2" key="1">
    <citation type="journal article" date="2013" name="Environ. Microbiol.">
        <title>Genome analysis of Chitinivibrio alkaliphilus gen. nov., sp. nov., a novel extremely haloalkaliphilic anaerobic chitinolytic bacterium from the candidate phylum Termite Group 3.</title>
        <authorList>
            <person name="Sorokin D.Y."/>
            <person name="Gumerov V.M."/>
            <person name="Rakitin A.L."/>
            <person name="Beletsky A.V."/>
            <person name="Damste J.S."/>
            <person name="Muyzer G."/>
            <person name="Mardanov A.V."/>
            <person name="Ravin N.V."/>
        </authorList>
    </citation>
    <scope>NUCLEOTIDE SEQUENCE [LARGE SCALE GENOMIC DNA]</scope>
    <source>
        <strain evidence="1 2">ACht1</strain>
    </source>
</reference>